<comment type="caution">
    <text evidence="1">The sequence shown here is derived from an EMBL/GenBank/DDBJ whole genome shotgun (WGS) entry which is preliminary data.</text>
</comment>
<dbReference type="EMBL" id="AYXG01000032">
    <property type="protein sequence ID" value="EWC63818.1"/>
    <property type="molecule type" value="Genomic_DNA"/>
</dbReference>
<keyword evidence="2" id="KW-1185">Reference proteome</keyword>
<organism evidence="1 2">
    <name type="scientific">Actinokineospora spheciospongiae</name>
    <dbReference type="NCBI Taxonomy" id="909613"/>
    <lineage>
        <taxon>Bacteria</taxon>
        <taxon>Bacillati</taxon>
        <taxon>Actinomycetota</taxon>
        <taxon>Actinomycetes</taxon>
        <taxon>Pseudonocardiales</taxon>
        <taxon>Pseudonocardiaceae</taxon>
        <taxon>Actinokineospora</taxon>
    </lineage>
</organism>
<evidence type="ECO:0000313" key="2">
    <source>
        <dbReference type="Proteomes" id="UP000019277"/>
    </source>
</evidence>
<accession>A0A8E2X7X1</accession>
<sequence length="58" mass="6493">MFRSGEQAAVEGRFTGSLRDGSTVDLRFSDFFDTVAHPPGEHGALILSRRTYFDDTRV</sequence>
<protein>
    <submittedName>
        <fullName evidence="1">Uncharacterized protein</fullName>
    </submittedName>
</protein>
<reference evidence="1 2" key="1">
    <citation type="journal article" date="2014" name="Genome Announc.">
        <title>Draft Genome Sequence of the Antitrypanosomally Active Sponge-Associated Bacterium Actinokineospora sp. Strain EG49.</title>
        <authorList>
            <person name="Harjes J."/>
            <person name="Ryu T."/>
            <person name="Abdelmohsen U.R."/>
            <person name="Moitinho-Silva L."/>
            <person name="Horn H."/>
            <person name="Ravasi T."/>
            <person name="Hentschel U."/>
        </authorList>
    </citation>
    <scope>NUCLEOTIDE SEQUENCE [LARGE SCALE GENOMIC DNA]</scope>
    <source>
        <strain evidence="1 2">EG49</strain>
    </source>
</reference>
<gene>
    <name evidence="1" type="ORF">UO65_0842</name>
</gene>
<dbReference type="STRING" id="909613.UO65_0842"/>
<evidence type="ECO:0000313" key="1">
    <source>
        <dbReference type="EMBL" id="EWC63818.1"/>
    </source>
</evidence>
<proteinExistence type="predicted"/>
<accession>W7ITX7</accession>
<dbReference type="AlphaFoldDB" id="W7ITX7"/>
<dbReference type="Proteomes" id="UP000019277">
    <property type="component" value="Unassembled WGS sequence"/>
</dbReference>
<name>W7ITX7_9PSEU</name>